<dbReference type="InterPro" id="IPR041700">
    <property type="entry name" value="OMP_b-brl_3"/>
</dbReference>
<dbReference type="GO" id="GO:0009279">
    <property type="term" value="C:cell outer membrane"/>
    <property type="evidence" value="ECO:0007669"/>
    <property type="project" value="UniProtKB-SubCell"/>
</dbReference>
<dbReference type="SUPFAM" id="SSF49464">
    <property type="entry name" value="Carboxypeptidase regulatory domain-like"/>
    <property type="match status" value="1"/>
</dbReference>
<accession>A0A1L7I4X2</accession>
<dbReference type="PANTHER" id="PTHR40980:SF4">
    <property type="entry name" value="TONB-DEPENDENT RECEPTOR-LIKE BETA-BARREL DOMAIN-CONTAINING PROTEIN"/>
    <property type="match status" value="1"/>
</dbReference>
<dbReference type="KEGG" id="gfl:GRFL_1418"/>
<evidence type="ECO:0000256" key="2">
    <source>
        <dbReference type="ARBA" id="ARBA00023136"/>
    </source>
</evidence>
<dbReference type="Gene3D" id="2.40.170.20">
    <property type="entry name" value="TonB-dependent receptor, beta-barrel domain"/>
    <property type="match status" value="1"/>
</dbReference>
<evidence type="ECO:0000313" key="5">
    <source>
        <dbReference type="Proteomes" id="UP000186230"/>
    </source>
</evidence>
<dbReference type="InterPro" id="IPR036942">
    <property type="entry name" value="Beta-barrel_TonB_sf"/>
</dbReference>
<dbReference type="Pfam" id="PF13715">
    <property type="entry name" value="CarbopepD_reg_2"/>
    <property type="match status" value="1"/>
</dbReference>
<reference evidence="4 5" key="1">
    <citation type="submission" date="2016-07" db="EMBL/GenBank/DDBJ databases">
        <title>Multi-omics approach to identify versatile polysaccharide utilization systems of a marine flavobacterium Gramella flava.</title>
        <authorList>
            <person name="Tang K."/>
        </authorList>
    </citation>
    <scope>NUCLEOTIDE SEQUENCE [LARGE SCALE GENOMIC DNA]</scope>
    <source>
        <strain evidence="4 5">JLT2011</strain>
    </source>
</reference>
<protein>
    <submittedName>
        <fullName evidence="4">TonB-dependent receptor</fullName>
    </submittedName>
</protein>
<keyword evidence="3" id="KW-0998">Cell outer membrane</keyword>
<keyword evidence="4" id="KW-0675">Receptor</keyword>
<evidence type="ECO:0000256" key="1">
    <source>
        <dbReference type="ARBA" id="ARBA00004442"/>
    </source>
</evidence>
<dbReference type="Pfam" id="PF14905">
    <property type="entry name" value="OMP_b-brl_3"/>
    <property type="match status" value="1"/>
</dbReference>
<keyword evidence="5" id="KW-1185">Reference proteome</keyword>
<dbReference type="InterPro" id="IPR008969">
    <property type="entry name" value="CarboxyPept-like_regulatory"/>
</dbReference>
<dbReference type="SUPFAM" id="SSF56935">
    <property type="entry name" value="Porins"/>
    <property type="match status" value="1"/>
</dbReference>
<dbReference type="AlphaFoldDB" id="A0A1L7I4X2"/>
<dbReference type="EMBL" id="CP016359">
    <property type="protein sequence ID" value="APU68142.1"/>
    <property type="molecule type" value="Genomic_DNA"/>
</dbReference>
<proteinExistence type="predicted"/>
<dbReference type="Gene3D" id="2.60.40.1120">
    <property type="entry name" value="Carboxypeptidase-like, regulatory domain"/>
    <property type="match status" value="1"/>
</dbReference>
<name>A0A1L7I4X2_9FLAO</name>
<sequence>MNIKYVFLLFSLIFCSFLNAQNRVEGSLRDQEKNPVAYANVILLAEDSTSVIKGVVSEENGDFLLENIEDGKYVIKVSFIGFEDYLKALEVDGNTKLKNFQLKYSSDALDEVTINARKPKITREVDRIVFDVENSNLSSGNTWDVLRKAPGVIDNQGNLMVRNSAVQVYLNGNKIHLSASELKTLLESYSAENIKAIEIITNPPAKYDAEGGAILNITTSKAISAGYKGSLEGNYTQAIYPKFQLGTSHYFQGEKLDVFANYSFSPKKQYKNDDSYINFMRNGQLYSRWDTDFTRETNSQAHNANAILDYQISENSKLNFSVNANFTPNTEFDNSVRTEMKDSQRQLDSILLTDSEVFTDQDNIALNLGYDTNFENGANLSVKTHYTKFQQDREQYVNSNYYDPSGNLLNSIDFNTDATQNIDIFTGQIDYTTTLGGSALETGAKFSGIESDSQIDYMDADEIQGNLYVNLSDHFIYSENIYALYTSLSHDWEKWSGKLGLRGEYTDRRGESLVLDQVINREYFQLFPTAYLQYRAADDHSFTLDYSRRIQRPRYESLNPFRYFLNETNYNAGNPNLIASISNNFNLNYTLKNSYFFDFYYRDNGKTPENLVFQDNQNLTLRTVSQNLINSKSYGVDIFHSRSITNWWYAQMFTSLFHEENTFQALESGNVEVTRDVEGIQAYVYNIFTLSQDGTWEGNMFAQHLSNYLVGSYKMEPMTTVSVGVRKTLWNNRAVLTLDFNDIFNSTNTRLTSDYLNQSNSYFSFIENRNVKIGFKYNFGNFRLDDNERTINEAERDRLNP</sequence>
<dbReference type="PANTHER" id="PTHR40980">
    <property type="entry name" value="PLUG DOMAIN-CONTAINING PROTEIN"/>
    <property type="match status" value="1"/>
</dbReference>
<keyword evidence="2" id="KW-0472">Membrane</keyword>
<dbReference type="Proteomes" id="UP000186230">
    <property type="component" value="Chromosome"/>
</dbReference>
<comment type="subcellular location">
    <subcellularLocation>
        <location evidence="1">Cell outer membrane</location>
    </subcellularLocation>
</comment>
<dbReference type="STRING" id="1229726.GRFL_1418"/>
<evidence type="ECO:0000313" key="4">
    <source>
        <dbReference type="EMBL" id="APU68142.1"/>
    </source>
</evidence>
<gene>
    <name evidence="4" type="ORF">GRFL_1418</name>
</gene>
<organism evidence="4 5">
    <name type="scientific">Christiangramia flava JLT2011</name>
    <dbReference type="NCBI Taxonomy" id="1229726"/>
    <lineage>
        <taxon>Bacteria</taxon>
        <taxon>Pseudomonadati</taxon>
        <taxon>Bacteroidota</taxon>
        <taxon>Flavobacteriia</taxon>
        <taxon>Flavobacteriales</taxon>
        <taxon>Flavobacteriaceae</taxon>
        <taxon>Christiangramia</taxon>
    </lineage>
</organism>
<evidence type="ECO:0000256" key="3">
    <source>
        <dbReference type="ARBA" id="ARBA00023237"/>
    </source>
</evidence>
<dbReference type="OrthoDB" id="8764943at2"/>